<dbReference type="PANTHER" id="PTHR30290">
    <property type="entry name" value="PERIPLASMIC BINDING COMPONENT OF ABC TRANSPORTER"/>
    <property type="match status" value="1"/>
</dbReference>
<evidence type="ECO:0000256" key="4">
    <source>
        <dbReference type="SAM" id="SignalP"/>
    </source>
</evidence>
<dbReference type="Gene3D" id="3.40.190.10">
    <property type="entry name" value="Periplasmic binding protein-like II"/>
    <property type="match status" value="1"/>
</dbReference>
<dbReference type="PROSITE" id="PS01040">
    <property type="entry name" value="SBP_BACTERIAL_5"/>
    <property type="match status" value="1"/>
</dbReference>
<dbReference type="InterPro" id="IPR039424">
    <property type="entry name" value="SBP_5"/>
</dbReference>
<dbReference type="GO" id="GO:0015833">
    <property type="term" value="P:peptide transport"/>
    <property type="evidence" value="ECO:0007669"/>
    <property type="project" value="TreeGrafter"/>
</dbReference>
<evidence type="ECO:0000313" key="7">
    <source>
        <dbReference type="Proteomes" id="UP000541470"/>
    </source>
</evidence>
<comment type="similarity">
    <text evidence="2">Belongs to the bacterial solute-binding protein 5 family.</text>
</comment>
<dbReference type="EMBL" id="JABBGK010000004">
    <property type="protein sequence ID" value="NML76075.1"/>
    <property type="molecule type" value="Genomic_DNA"/>
</dbReference>
<comment type="caution">
    <text evidence="6">The sequence shown here is derived from an EMBL/GenBank/DDBJ whole genome shotgun (WGS) entry which is preliminary data.</text>
</comment>
<evidence type="ECO:0000256" key="2">
    <source>
        <dbReference type="ARBA" id="ARBA00005695"/>
    </source>
</evidence>
<evidence type="ECO:0000256" key="3">
    <source>
        <dbReference type="ARBA" id="ARBA00022729"/>
    </source>
</evidence>
<feature type="chain" id="PRO_5031367157" evidence="4">
    <location>
        <begin position="28"/>
        <end position="525"/>
    </location>
</feature>
<accession>A0A7Y0AYY3</accession>
<feature type="signal peptide" evidence="4">
    <location>
        <begin position="1"/>
        <end position="27"/>
    </location>
</feature>
<dbReference type="InterPro" id="IPR030678">
    <property type="entry name" value="Peptide/Ni-bd"/>
</dbReference>
<dbReference type="GO" id="GO:0043190">
    <property type="term" value="C:ATP-binding cassette (ABC) transporter complex"/>
    <property type="evidence" value="ECO:0007669"/>
    <property type="project" value="InterPro"/>
</dbReference>
<gene>
    <name evidence="6" type="ORF">HHL25_18230</name>
</gene>
<dbReference type="Proteomes" id="UP000541470">
    <property type="component" value="Unassembled WGS sequence"/>
</dbReference>
<dbReference type="Pfam" id="PF00496">
    <property type="entry name" value="SBP_bac_5"/>
    <property type="match status" value="1"/>
</dbReference>
<evidence type="ECO:0000313" key="6">
    <source>
        <dbReference type="EMBL" id="NML76075.1"/>
    </source>
</evidence>
<dbReference type="InterPro" id="IPR023765">
    <property type="entry name" value="SBP_5_CS"/>
</dbReference>
<dbReference type="GO" id="GO:1904680">
    <property type="term" value="F:peptide transmembrane transporter activity"/>
    <property type="evidence" value="ECO:0007669"/>
    <property type="project" value="TreeGrafter"/>
</dbReference>
<dbReference type="PIRSF" id="PIRSF002741">
    <property type="entry name" value="MppA"/>
    <property type="match status" value="1"/>
</dbReference>
<dbReference type="Gene3D" id="3.10.105.10">
    <property type="entry name" value="Dipeptide-binding Protein, Domain 3"/>
    <property type="match status" value="1"/>
</dbReference>
<sequence>MKWEFKGAMVALTLACGGMMPASALMAAEAVFVLPSSEAGAPNHDPIRSTLVTLADALIYDRLVVQGADQGFYPHLATSWESSADGLSWTFHLKDGVKFHDGEPFNAKTIAWWIPKFAGTENEYLVAAIDKVEVVDDLTVRFVMKHPDANMLYNLSSGFMGIPSPKAYDAEGTNYGVTVAVGTGPYKLESFTTGVESVLVKNDEYTWGSAASENKGPAKIDRLTLREIADSSTSFLELKTGGVDAVIDVPSDILPQYQTLETATVQSMPGFGTFYMPINTTVEPFTDLKVRKATALAVNQQEILDKLFGGKGLAAHNFLIASLPESKVDPKFNISYDPEQAKALLEEAGWKAAADGSRSKDGKPLTVTLWTQSDTEFKRLTEVIQAQLKAVGINAEITVFDTSSIRAEYKKGTQQLAVRSYGWNNADILDWFFSGERLGYPNVSMWKDPKAEELRVKALTGSKTPEERVANFKTYHEYVLSQYPFAPIYEPVQTLVFNKDRVVVPATINGPQFSAQSVLDIEVKE</sequence>
<dbReference type="AlphaFoldDB" id="A0A7Y0AYY3"/>
<name>A0A7Y0AYY3_9HYPH</name>
<dbReference type="SUPFAM" id="SSF53850">
    <property type="entry name" value="Periplasmic binding protein-like II"/>
    <property type="match status" value="1"/>
</dbReference>
<evidence type="ECO:0000256" key="1">
    <source>
        <dbReference type="ARBA" id="ARBA00004418"/>
    </source>
</evidence>
<dbReference type="GO" id="GO:0030288">
    <property type="term" value="C:outer membrane-bounded periplasmic space"/>
    <property type="evidence" value="ECO:0007669"/>
    <property type="project" value="UniProtKB-ARBA"/>
</dbReference>
<organism evidence="6 7">
    <name type="scientific">Rhizobium terricola</name>
    <dbReference type="NCBI Taxonomy" id="2728849"/>
    <lineage>
        <taxon>Bacteria</taxon>
        <taxon>Pseudomonadati</taxon>
        <taxon>Pseudomonadota</taxon>
        <taxon>Alphaproteobacteria</taxon>
        <taxon>Hyphomicrobiales</taxon>
        <taxon>Rhizobiaceae</taxon>
        <taxon>Rhizobium/Agrobacterium group</taxon>
        <taxon>Rhizobium</taxon>
    </lineage>
</organism>
<protein>
    <submittedName>
        <fullName evidence="6">ABC transporter substrate-binding protein</fullName>
    </submittedName>
</protein>
<feature type="domain" description="Solute-binding protein family 5" evidence="5">
    <location>
        <begin position="72"/>
        <end position="427"/>
    </location>
</feature>
<proteinExistence type="inferred from homology"/>
<keyword evidence="7" id="KW-1185">Reference proteome</keyword>
<comment type="subcellular location">
    <subcellularLocation>
        <location evidence="1">Periplasm</location>
    </subcellularLocation>
</comment>
<keyword evidence="3 4" id="KW-0732">Signal</keyword>
<reference evidence="6 7" key="1">
    <citation type="submission" date="2020-04" db="EMBL/GenBank/DDBJ databases">
        <title>Rhizobium sp. S-51 isolated from soil.</title>
        <authorList>
            <person name="Dahal R.H."/>
        </authorList>
    </citation>
    <scope>NUCLEOTIDE SEQUENCE [LARGE SCALE GENOMIC DNA]</scope>
    <source>
        <strain evidence="6 7">S-51</strain>
    </source>
</reference>
<evidence type="ECO:0000259" key="5">
    <source>
        <dbReference type="Pfam" id="PF00496"/>
    </source>
</evidence>
<dbReference type="InterPro" id="IPR000914">
    <property type="entry name" value="SBP_5_dom"/>
</dbReference>